<feature type="transmembrane region" description="Helical" evidence="1">
    <location>
        <begin position="116"/>
        <end position="136"/>
    </location>
</feature>
<evidence type="ECO:0000313" key="3">
    <source>
        <dbReference type="Proteomes" id="UP000399805"/>
    </source>
</evidence>
<dbReference type="AlphaFoldDB" id="A0A6I8LPA0"/>
<protein>
    <submittedName>
        <fullName evidence="2">Uncharacterized protein</fullName>
    </submittedName>
</protein>
<keyword evidence="1" id="KW-0812">Transmembrane</keyword>
<gene>
    <name evidence="2" type="ORF">AA23TX_02556</name>
</gene>
<proteinExistence type="predicted"/>
<reference evidence="2 3" key="1">
    <citation type="submission" date="2019-09" db="EMBL/GenBank/DDBJ databases">
        <authorList>
            <person name="Leyn A S."/>
        </authorList>
    </citation>
    <scope>NUCLEOTIDE SEQUENCE [LARGE SCALE GENOMIC DNA]</scope>
    <source>
        <strain evidence="2">AA231_1</strain>
    </source>
</reference>
<organism evidence="2 3">
    <name type="scientific">Amycolatopsis camponoti</name>
    <dbReference type="NCBI Taxonomy" id="2606593"/>
    <lineage>
        <taxon>Bacteria</taxon>
        <taxon>Bacillati</taxon>
        <taxon>Actinomycetota</taxon>
        <taxon>Actinomycetes</taxon>
        <taxon>Pseudonocardiales</taxon>
        <taxon>Pseudonocardiaceae</taxon>
        <taxon>Amycolatopsis</taxon>
    </lineage>
</organism>
<accession>A0A6I8LPA0</accession>
<dbReference type="EMBL" id="CABVGP010000001">
    <property type="protein sequence ID" value="VVJ17535.1"/>
    <property type="molecule type" value="Genomic_DNA"/>
</dbReference>
<dbReference type="RefSeq" id="WP_155542688.1">
    <property type="nucleotide sequence ID" value="NZ_CABVGP010000001.1"/>
</dbReference>
<evidence type="ECO:0000313" key="2">
    <source>
        <dbReference type="EMBL" id="VVJ17535.1"/>
    </source>
</evidence>
<keyword evidence="3" id="KW-1185">Reference proteome</keyword>
<evidence type="ECO:0000256" key="1">
    <source>
        <dbReference type="SAM" id="Phobius"/>
    </source>
</evidence>
<dbReference type="Proteomes" id="UP000399805">
    <property type="component" value="Unassembled WGS sequence"/>
</dbReference>
<keyword evidence="1" id="KW-1133">Transmembrane helix</keyword>
<keyword evidence="1" id="KW-0472">Membrane</keyword>
<feature type="transmembrane region" description="Helical" evidence="1">
    <location>
        <begin position="12"/>
        <end position="36"/>
    </location>
</feature>
<name>A0A6I8LPA0_9PSEU</name>
<feature type="transmembrane region" description="Helical" evidence="1">
    <location>
        <begin position="63"/>
        <end position="85"/>
    </location>
</feature>
<sequence>MTTETVRENPPSTIIAAFFGFLVSTVSSIAGAVVILGSREEIAAALRRTNATVSPEQLDKLTLLAQAIPVAIAAVIALVYLWLSFKLKAGRNWARVTLTIFTLLQAGSLVATEPSWAGYVSCGVAVVATVLSYASPSNRYIAGVRRAG</sequence>
<feature type="transmembrane region" description="Helical" evidence="1">
    <location>
        <begin position="92"/>
        <end position="110"/>
    </location>
</feature>